<dbReference type="InterPro" id="IPR049799">
    <property type="entry name" value="SitI3-like"/>
</dbReference>
<gene>
    <name evidence="1" type="ORF">Adu01nite_85300</name>
</gene>
<reference evidence="1 2" key="1">
    <citation type="submission" date="2021-01" db="EMBL/GenBank/DDBJ databases">
        <title>Whole genome shotgun sequence of Actinoplanes durhamensis NBRC 14914.</title>
        <authorList>
            <person name="Komaki H."/>
            <person name="Tamura T."/>
        </authorList>
    </citation>
    <scope>NUCLEOTIDE SEQUENCE [LARGE SCALE GENOMIC DNA]</scope>
    <source>
        <strain evidence="1 2">NBRC 14914</strain>
    </source>
</reference>
<evidence type="ECO:0000313" key="2">
    <source>
        <dbReference type="Proteomes" id="UP000637628"/>
    </source>
</evidence>
<evidence type="ECO:0000313" key="1">
    <source>
        <dbReference type="EMBL" id="GIE07180.1"/>
    </source>
</evidence>
<keyword evidence="2" id="KW-1185">Reference proteome</keyword>
<organism evidence="1 2">
    <name type="scientific">Paractinoplanes durhamensis</name>
    <dbReference type="NCBI Taxonomy" id="113563"/>
    <lineage>
        <taxon>Bacteria</taxon>
        <taxon>Bacillati</taxon>
        <taxon>Actinomycetota</taxon>
        <taxon>Actinomycetes</taxon>
        <taxon>Micromonosporales</taxon>
        <taxon>Micromonosporaceae</taxon>
        <taxon>Paractinoplanes</taxon>
    </lineage>
</organism>
<dbReference type="Proteomes" id="UP000637628">
    <property type="component" value="Unassembled WGS sequence"/>
</dbReference>
<dbReference type="NCBIfam" id="NF040657">
    <property type="entry name" value="immun_SitI3"/>
    <property type="match status" value="1"/>
</dbReference>
<proteinExistence type="predicted"/>
<comment type="caution">
    <text evidence="1">The sequence shown here is derived from an EMBL/GenBank/DDBJ whole genome shotgun (WGS) entry which is preliminary data.</text>
</comment>
<accession>A0ABQ3ZBH7</accession>
<dbReference type="EMBL" id="BOML01000074">
    <property type="protein sequence ID" value="GIE07180.1"/>
    <property type="molecule type" value="Genomic_DNA"/>
</dbReference>
<protein>
    <submittedName>
        <fullName evidence="1">Uncharacterized protein</fullName>
    </submittedName>
</protein>
<sequence>MAIEYTFYSAADLSTDRLRSMIAAVIAGTIMPDGSLTREGLWTTAHRVEPGDEATAPPLFGFTHRLSVRFRFSATRRDLEEHNTALMVGAVLALAQADGVLLFNGEEAVLQCVNGEATFAADWDGWDDMPEVAALQAGRRTAHLAQPLL</sequence>
<name>A0ABQ3ZBH7_9ACTN</name>
<dbReference type="RefSeq" id="WP_203735030.1">
    <property type="nucleotide sequence ID" value="NZ_BAAATX010000033.1"/>
</dbReference>